<evidence type="ECO:0000256" key="3">
    <source>
        <dbReference type="ARBA" id="ARBA00023163"/>
    </source>
</evidence>
<dbReference type="EMBL" id="VIRS01000039">
    <property type="protein sequence ID" value="TQS40516.1"/>
    <property type="molecule type" value="Genomic_DNA"/>
</dbReference>
<dbReference type="PANTHER" id="PTHR46796">
    <property type="entry name" value="HTH-TYPE TRANSCRIPTIONAL ACTIVATOR RHAS-RELATED"/>
    <property type="match status" value="1"/>
</dbReference>
<dbReference type="AlphaFoldDB" id="A0A545AGR1"/>
<dbReference type="Pfam" id="PF12833">
    <property type="entry name" value="HTH_18"/>
    <property type="match status" value="1"/>
</dbReference>
<proteinExistence type="predicted"/>
<keyword evidence="2" id="KW-0238">DNA-binding</keyword>
<dbReference type="GO" id="GO:0003700">
    <property type="term" value="F:DNA-binding transcription factor activity"/>
    <property type="evidence" value="ECO:0007669"/>
    <property type="project" value="InterPro"/>
</dbReference>
<dbReference type="Proteomes" id="UP000317982">
    <property type="component" value="Unassembled WGS sequence"/>
</dbReference>
<keyword evidence="3" id="KW-0804">Transcription</keyword>
<dbReference type="InterPro" id="IPR009057">
    <property type="entry name" value="Homeodomain-like_sf"/>
</dbReference>
<reference evidence="5 6" key="1">
    <citation type="submission" date="2019-07" db="EMBL/GenBank/DDBJ databases">
        <title>Cryptosporangium phraense sp. nov., isolated from plant litter.</title>
        <authorList>
            <person name="Suriyachadkun C."/>
        </authorList>
    </citation>
    <scope>NUCLEOTIDE SEQUENCE [LARGE SCALE GENOMIC DNA]</scope>
    <source>
        <strain evidence="5 6">A-T 5661</strain>
    </source>
</reference>
<dbReference type="InterPro" id="IPR018062">
    <property type="entry name" value="HTH_AraC-typ_CS"/>
</dbReference>
<dbReference type="InterPro" id="IPR050204">
    <property type="entry name" value="AraC_XylS_family_regulators"/>
</dbReference>
<dbReference type="GO" id="GO:0043565">
    <property type="term" value="F:sequence-specific DNA binding"/>
    <property type="evidence" value="ECO:0007669"/>
    <property type="project" value="InterPro"/>
</dbReference>
<evidence type="ECO:0000256" key="1">
    <source>
        <dbReference type="ARBA" id="ARBA00023015"/>
    </source>
</evidence>
<dbReference type="SMART" id="SM00342">
    <property type="entry name" value="HTH_ARAC"/>
    <property type="match status" value="1"/>
</dbReference>
<dbReference type="InterPro" id="IPR018060">
    <property type="entry name" value="HTH_AraC"/>
</dbReference>
<dbReference type="PANTHER" id="PTHR46796:SF15">
    <property type="entry name" value="BLL1074 PROTEIN"/>
    <property type="match status" value="1"/>
</dbReference>
<organism evidence="5 6">
    <name type="scientific">Cryptosporangium phraense</name>
    <dbReference type="NCBI Taxonomy" id="2593070"/>
    <lineage>
        <taxon>Bacteria</taxon>
        <taxon>Bacillati</taxon>
        <taxon>Actinomycetota</taxon>
        <taxon>Actinomycetes</taxon>
        <taxon>Cryptosporangiales</taxon>
        <taxon>Cryptosporangiaceae</taxon>
        <taxon>Cryptosporangium</taxon>
    </lineage>
</organism>
<protein>
    <submittedName>
        <fullName evidence="5">Helix-turn-helix domain-containing protein</fullName>
    </submittedName>
</protein>
<gene>
    <name evidence="5" type="ORF">FL583_34300</name>
</gene>
<accession>A0A545AGR1</accession>
<comment type="caution">
    <text evidence="5">The sequence shown here is derived from an EMBL/GenBank/DDBJ whole genome shotgun (WGS) entry which is preliminary data.</text>
</comment>
<evidence type="ECO:0000256" key="2">
    <source>
        <dbReference type="ARBA" id="ARBA00023125"/>
    </source>
</evidence>
<evidence type="ECO:0000313" key="6">
    <source>
        <dbReference type="Proteomes" id="UP000317982"/>
    </source>
</evidence>
<dbReference type="PROSITE" id="PS01124">
    <property type="entry name" value="HTH_ARAC_FAMILY_2"/>
    <property type="match status" value="1"/>
</dbReference>
<dbReference type="OrthoDB" id="2559672at2"/>
<dbReference type="PROSITE" id="PS00041">
    <property type="entry name" value="HTH_ARAC_FAMILY_1"/>
    <property type="match status" value="1"/>
</dbReference>
<dbReference type="Gene3D" id="1.10.10.60">
    <property type="entry name" value="Homeodomain-like"/>
    <property type="match status" value="1"/>
</dbReference>
<keyword evidence="6" id="KW-1185">Reference proteome</keyword>
<name>A0A545AGR1_9ACTN</name>
<dbReference type="SUPFAM" id="SSF46689">
    <property type="entry name" value="Homeodomain-like"/>
    <property type="match status" value="1"/>
</dbReference>
<keyword evidence="1" id="KW-0805">Transcription regulation</keyword>
<sequence>MMHAPTAATELVLSICSAGGPELVVLGPRTRALYYSPNAAPLAPRVRLTAGQARAVLRVPVTALADRVVPLSELRHPDAEQLAMRWFEAPDEPGRILGPHLAGADRETRWIDAAAALLTDRPVAVAADSLGVSERHLRNRFSAAVGVSPKHFARIQRVRRVLGEIGSAPIAQVAAQAGFYDQSHLGREFRQLMGVTPGAFAAGRTPAPQPCATTKGA</sequence>
<dbReference type="InParanoid" id="A0A545AGR1"/>
<feature type="domain" description="HTH araC/xylS-type" evidence="4">
    <location>
        <begin position="105"/>
        <end position="203"/>
    </location>
</feature>
<evidence type="ECO:0000259" key="4">
    <source>
        <dbReference type="PROSITE" id="PS01124"/>
    </source>
</evidence>
<evidence type="ECO:0000313" key="5">
    <source>
        <dbReference type="EMBL" id="TQS40516.1"/>
    </source>
</evidence>